<accession>A0A848L3A8</accession>
<dbReference type="CDD" id="cd06260">
    <property type="entry name" value="DUF820-like"/>
    <property type="match status" value="1"/>
</dbReference>
<proteinExistence type="predicted"/>
<dbReference type="PANTHER" id="PTHR35400">
    <property type="entry name" value="SLR1083 PROTEIN"/>
    <property type="match status" value="1"/>
</dbReference>
<keyword evidence="2" id="KW-0540">Nuclease</keyword>
<feature type="domain" description="Putative restriction endonuclease" evidence="1">
    <location>
        <begin position="14"/>
        <end position="144"/>
    </location>
</feature>
<dbReference type="InterPro" id="IPR012296">
    <property type="entry name" value="Nuclease_put_TT1808"/>
</dbReference>
<dbReference type="EMBL" id="JABBNB010000044">
    <property type="protein sequence ID" value="NMO04922.1"/>
    <property type="molecule type" value="Genomic_DNA"/>
</dbReference>
<dbReference type="InterPro" id="IPR011335">
    <property type="entry name" value="Restrct_endonuc-II-like"/>
</dbReference>
<dbReference type="SUPFAM" id="SSF52980">
    <property type="entry name" value="Restriction endonuclease-like"/>
    <property type="match status" value="1"/>
</dbReference>
<keyword evidence="2" id="KW-0255">Endonuclease</keyword>
<dbReference type="RefSeq" id="WP_170197425.1">
    <property type="nucleotide sequence ID" value="NZ_JABBNB010000044.1"/>
</dbReference>
<gene>
    <name evidence="2" type="ORF">HH308_27220</name>
</gene>
<dbReference type="InterPro" id="IPR008538">
    <property type="entry name" value="Uma2"/>
</dbReference>
<sequence length="181" mass="20132">MAAPLPYRLLSLDDWRALPEDSAGRTELMEGVLMMSPRPRLRHADASVSVILQLAPQLPTELKVVAEVEVDIDVHYPPTVRVPDLLVCRRDIGDRRSLDPADVVLAIEIVSPGSRRTDHVVKRSEYEEAGIPFYWIIDLDHEPVLTALALTDSGYTATIATHDYLCDKPFPARIDLSALIA</sequence>
<evidence type="ECO:0000313" key="2">
    <source>
        <dbReference type="EMBL" id="NMO04922.1"/>
    </source>
</evidence>
<protein>
    <submittedName>
        <fullName evidence="2">Uma2 family endonuclease</fullName>
    </submittedName>
</protein>
<name>A0A848L3A8_9ACTN</name>
<keyword evidence="3" id="KW-1185">Reference proteome</keyword>
<organism evidence="2 3">
    <name type="scientific">Gordonia asplenii</name>
    <dbReference type="NCBI Taxonomy" id="2725283"/>
    <lineage>
        <taxon>Bacteria</taxon>
        <taxon>Bacillati</taxon>
        <taxon>Actinomycetota</taxon>
        <taxon>Actinomycetes</taxon>
        <taxon>Mycobacteriales</taxon>
        <taxon>Gordoniaceae</taxon>
        <taxon>Gordonia</taxon>
    </lineage>
</organism>
<reference evidence="2 3" key="1">
    <citation type="submission" date="2020-04" db="EMBL/GenBank/DDBJ databases">
        <title>Gordonia sp. nov. TBRC 11910.</title>
        <authorList>
            <person name="Suriyachadkun C."/>
        </authorList>
    </citation>
    <scope>NUCLEOTIDE SEQUENCE [LARGE SCALE GENOMIC DNA]</scope>
    <source>
        <strain evidence="2 3">TBRC 11910</strain>
    </source>
</reference>
<keyword evidence="2" id="KW-0378">Hydrolase</keyword>
<evidence type="ECO:0000313" key="3">
    <source>
        <dbReference type="Proteomes" id="UP000550729"/>
    </source>
</evidence>
<dbReference type="Pfam" id="PF05685">
    <property type="entry name" value="Uma2"/>
    <property type="match status" value="1"/>
</dbReference>
<dbReference type="Proteomes" id="UP000550729">
    <property type="component" value="Unassembled WGS sequence"/>
</dbReference>
<comment type="caution">
    <text evidence="2">The sequence shown here is derived from an EMBL/GenBank/DDBJ whole genome shotgun (WGS) entry which is preliminary data.</text>
</comment>
<evidence type="ECO:0000259" key="1">
    <source>
        <dbReference type="Pfam" id="PF05685"/>
    </source>
</evidence>
<dbReference type="GO" id="GO:0004519">
    <property type="term" value="F:endonuclease activity"/>
    <property type="evidence" value="ECO:0007669"/>
    <property type="project" value="UniProtKB-KW"/>
</dbReference>
<dbReference type="AlphaFoldDB" id="A0A848L3A8"/>
<dbReference type="PANTHER" id="PTHR35400:SF3">
    <property type="entry name" value="SLL1072 PROTEIN"/>
    <property type="match status" value="1"/>
</dbReference>
<dbReference type="Gene3D" id="3.90.1570.10">
    <property type="entry name" value="tt1808, chain A"/>
    <property type="match status" value="1"/>
</dbReference>